<keyword evidence="3 8" id="KW-0479">Metal-binding</keyword>
<evidence type="ECO:0000256" key="3">
    <source>
        <dbReference type="ARBA" id="ARBA00022723"/>
    </source>
</evidence>
<sequence length="207" mass="22860">MQATGIILAGGKSSRMGTNKAFLEVGNQAVIERIIAELSKIVSDLVVVTNHFAEYQSLGVPMTEDNWKGKGPLAGMEAGLLASKHDKNLVVACDMPFISVKLGQFLLEQLNQYEAAVPEINSRLHPLFAAYRKETVPSIQESLSEDQLKIRSFLHRVNSKILKEDELSGLGLDGASLYNMNNPDEYRQALQLAKQFKQDGQKGSDQR</sequence>
<feature type="binding site" evidence="8">
    <location>
        <begin position="8"/>
        <end position="10"/>
    </location>
    <ligand>
        <name>GTP</name>
        <dbReference type="ChEBI" id="CHEBI:37565"/>
    </ligand>
</feature>
<evidence type="ECO:0000256" key="4">
    <source>
        <dbReference type="ARBA" id="ARBA00022741"/>
    </source>
</evidence>
<feature type="binding site" evidence="8">
    <location>
        <position position="94"/>
    </location>
    <ligand>
        <name>GTP</name>
        <dbReference type="ChEBI" id="CHEBI:37565"/>
    </ligand>
</feature>
<comment type="similarity">
    <text evidence="8">Belongs to the MobA family.</text>
</comment>
<dbReference type="EC" id="2.7.7.77" evidence="8"/>
<keyword evidence="5 8" id="KW-0460">Magnesium</keyword>
<comment type="catalytic activity">
    <reaction evidence="8">
        <text>Mo-molybdopterin + GTP + H(+) = Mo-molybdopterin guanine dinucleotide + diphosphate</text>
        <dbReference type="Rhea" id="RHEA:34243"/>
        <dbReference type="ChEBI" id="CHEBI:15378"/>
        <dbReference type="ChEBI" id="CHEBI:33019"/>
        <dbReference type="ChEBI" id="CHEBI:37565"/>
        <dbReference type="ChEBI" id="CHEBI:71302"/>
        <dbReference type="ChEBI" id="CHEBI:71310"/>
        <dbReference type="EC" id="2.7.7.77"/>
    </reaction>
</comment>
<evidence type="ECO:0000256" key="8">
    <source>
        <dbReference type="HAMAP-Rule" id="MF_00316"/>
    </source>
</evidence>
<name>A0A2N5GJU9_9BACI</name>
<evidence type="ECO:0000313" key="12">
    <source>
        <dbReference type="Proteomes" id="UP000234951"/>
    </source>
</evidence>
<dbReference type="EMBL" id="PGVA01000033">
    <property type="protein sequence ID" value="PLR81587.1"/>
    <property type="molecule type" value="Genomic_DNA"/>
</dbReference>
<feature type="binding site" evidence="8">
    <location>
        <position position="20"/>
    </location>
    <ligand>
        <name>GTP</name>
        <dbReference type="ChEBI" id="CHEBI:37565"/>
    </ligand>
</feature>
<dbReference type="HAMAP" id="MF_00316">
    <property type="entry name" value="MobA"/>
    <property type="match status" value="1"/>
</dbReference>
<feature type="domain" description="MobA-like NTP transferase" evidence="9">
    <location>
        <begin position="5"/>
        <end position="156"/>
    </location>
</feature>
<comment type="cofactor">
    <cofactor evidence="8">
        <name>Mg(2+)</name>
        <dbReference type="ChEBI" id="CHEBI:18420"/>
    </cofactor>
</comment>
<keyword evidence="4 8" id="KW-0547">Nucleotide-binding</keyword>
<evidence type="ECO:0000313" key="10">
    <source>
        <dbReference type="EMBL" id="PLR81587.1"/>
    </source>
</evidence>
<feature type="binding site" evidence="8">
    <location>
        <position position="94"/>
    </location>
    <ligand>
        <name>Mg(2+)</name>
        <dbReference type="ChEBI" id="CHEBI:18420"/>
    </ligand>
</feature>
<evidence type="ECO:0000256" key="5">
    <source>
        <dbReference type="ARBA" id="ARBA00022842"/>
    </source>
</evidence>
<dbReference type="Proteomes" id="UP000234951">
    <property type="component" value="Unassembled WGS sequence"/>
</dbReference>
<dbReference type="PANTHER" id="PTHR19136">
    <property type="entry name" value="MOLYBDENUM COFACTOR GUANYLYLTRANSFERASE"/>
    <property type="match status" value="1"/>
</dbReference>
<comment type="caution">
    <text evidence="8">Lacks conserved residue(s) required for the propagation of feature annotation.</text>
</comment>
<reference evidence="11 13" key="2">
    <citation type="submission" date="2017-12" db="EMBL/GenBank/DDBJ databases">
        <title>Comparative Functional Genomics of Dry Heat Resistant strains isolated from the Viking Spacecraft.</title>
        <authorList>
            <person name="Seuylemezian A."/>
            <person name="Cooper K."/>
            <person name="Vaishampayan P."/>
        </authorList>
    </citation>
    <scope>NUCLEOTIDE SEQUENCE [LARGE SCALE GENOMIC DNA]</scope>
    <source>
        <strain evidence="11 13">ATCC 29669</strain>
    </source>
</reference>
<dbReference type="SUPFAM" id="SSF53448">
    <property type="entry name" value="Nucleotide-diphospho-sugar transferases"/>
    <property type="match status" value="1"/>
</dbReference>
<reference evidence="10 12" key="1">
    <citation type="submission" date="2017-11" db="EMBL/GenBank/DDBJ databases">
        <title>Comparitive Functional Genomics of Dry Heat Resistant strains isolated from the Viking Spacecraft.</title>
        <authorList>
            <person name="Seuylemezian A."/>
            <person name="Cooper K."/>
            <person name="Vaishampayan P."/>
        </authorList>
    </citation>
    <scope>NUCLEOTIDE SEQUENCE [LARGE SCALE GENOMIC DNA]</scope>
    <source>
        <strain evidence="10 12">M4.6</strain>
    </source>
</reference>
<evidence type="ECO:0000256" key="7">
    <source>
        <dbReference type="ARBA" id="ARBA00023150"/>
    </source>
</evidence>
<dbReference type="GO" id="GO:0005525">
    <property type="term" value="F:GTP binding"/>
    <property type="evidence" value="ECO:0007669"/>
    <property type="project" value="UniProtKB-UniRule"/>
</dbReference>
<gene>
    <name evidence="8" type="primary">mobA</name>
    <name evidence="10" type="ORF">CU635_14655</name>
    <name evidence="11" type="ORF">CVD25_19950</name>
</gene>
<evidence type="ECO:0000259" key="9">
    <source>
        <dbReference type="Pfam" id="PF12804"/>
    </source>
</evidence>
<dbReference type="InterPro" id="IPR013482">
    <property type="entry name" value="Molybde_CF_guanTrfase"/>
</dbReference>
<evidence type="ECO:0000313" key="13">
    <source>
        <dbReference type="Proteomes" id="UP000235114"/>
    </source>
</evidence>
<keyword evidence="6 8" id="KW-0342">GTP-binding</keyword>
<dbReference type="GO" id="GO:0061603">
    <property type="term" value="F:molybdenum cofactor guanylyltransferase activity"/>
    <property type="evidence" value="ECO:0007669"/>
    <property type="project" value="UniProtKB-EC"/>
</dbReference>
<accession>A0A2N5GJU9</accession>
<keyword evidence="7 8" id="KW-0501">Molybdenum cofactor biosynthesis</keyword>
<comment type="function">
    <text evidence="8">Transfers a GMP moiety from GTP to Mo-molybdopterin (Mo-MPT) cofactor (Moco or molybdenum cofactor) to form Mo-molybdopterin guanine dinucleotide (Mo-MGD) cofactor.</text>
</comment>
<evidence type="ECO:0000313" key="11">
    <source>
        <dbReference type="EMBL" id="PLR90873.1"/>
    </source>
</evidence>
<dbReference type="EMBL" id="PGVD01000070">
    <property type="protein sequence ID" value="PLR90873.1"/>
    <property type="molecule type" value="Genomic_DNA"/>
</dbReference>
<protein>
    <recommendedName>
        <fullName evidence="8">Probable molybdenum cofactor guanylyltransferase</fullName>
        <shortName evidence="8">MoCo guanylyltransferase</shortName>
        <ecNumber evidence="8">2.7.7.77</ecNumber>
    </recommendedName>
    <alternativeName>
        <fullName evidence="8">GTP:molybdopterin guanylyltransferase</fullName>
    </alternativeName>
    <alternativeName>
        <fullName evidence="8">Mo-MPT guanylyltransferase</fullName>
    </alternativeName>
    <alternativeName>
        <fullName evidence="8">Molybdopterin guanylyltransferase</fullName>
    </alternativeName>
    <alternativeName>
        <fullName evidence="8">Molybdopterin-guanine dinucleotide synthase</fullName>
        <shortName evidence="8">MGD synthase</shortName>
    </alternativeName>
</protein>
<dbReference type="InterPro" id="IPR029044">
    <property type="entry name" value="Nucleotide-diphossugar_trans"/>
</dbReference>
<keyword evidence="10" id="KW-0548">Nucleotidyltransferase</keyword>
<evidence type="ECO:0000256" key="1">
    <source>
        <dbReference type="ARBA" id="ARBA00022490"/>
    </source>
</evidence>
<evidence type="ECO:0000256" key="6">
    <source>
        <dbReference type="ARBA" id="ARBA00023134"/>
    </source>
</evidence>
<keyword evidence="2 8" id="KW-0808">Transferase</keyword>
<dbReference type="Pfam" id="PF12804">
    <property type="entry name" value="NTP_transf_3"/>
    <property type="match status" value="1"/>
</dbReference>
<dbReference type="PANTHER" id="PTHR19136:SF81">
    <property type="entry name" value="MOLYBDENUM COFACTOR GUANYLYLTRANSFERASE"/>
    <property type="match status" value="1"/>
</dbReference>
<evidence type="ECO:0000256" key="2">
    <source>
        <dbReference type="ARBA" id="ARBA00022679"/>
    </source>
</evidence>
<keyword evidence="13" id="KW-1185">Reference proteome</keyword>
<dbReference type="GO" id="GO:0006777">
    <property type="term" value="P:Mo-molybdopterin cofactor biosynthetic process"/>
    <property type="evidence" value="ECO:0007669"/>
    <property type="project" value="UniProtKB-KW"/>
</dbReference>
<keyword evidence="1 8" id="KW-0963">Cytoplasm</keyword>
<dbReference type="Proteomes" id="UP000235114">
    <property type="component" value="Unassembled WGS sequence"/>
</dbReference>
<dbReference type="RefSeq" id="WP_101578124.1">
    <property type="nucleotide sequence ID" value="NZ_PGVA01000033.1"/>
</dbReference>
<organism evidence="10 12">
    <name type="scientific">Bacillus canaveralius</name>
    <dbReference type="NCBI Taxonomy" id="1403243"/>
    <lineage>
        <taxon>Bacteria</taxon>
        <taxon>Bacillati</taxon>
        <taxon>Bacillota</taxon>
        <taxon>Bacilli</taxon>
        <taxon>Bacillales</taxon>
        <taxon>Bacillaceae</taxon>
        <taxon>Bacillus</taxon>
    </lineage>
</organism>
<comment type="caution">
    <text evidence="10">The sequence shown here is derived from an EMBL/GenBank/DDBJ whole genome shotgun (WGS) entry which is preliminary data.</text>
</comment>
<dbReference type="CDD" id="cd02503">
    <property type="entry name" value="MobA"/>
    <property type="match status" value="1"/>
</dbReference>
<dbReference type="GO" id="GO:0046872">
    <property type="term" value="F:metal ion binding"/>
    <property type="evidence" value="ECO:0007669"/>
    <property type="project" value="UniProtKB-KW"/>
</dbReference>
<dbReference type="InterPro" id="IPR025877">
    <property type="entry name" value="MobA-like_NTP_Trfase"/>
</dbReference>
<comment type="domain">
    <text evidence="8">The N-terminal domain determines nucleotide recognition and specific binding, while the C-terminal domain determines the specific binding to the target protein.</text>
</comment>
<feature type="binding site" evidence="8">
    <location>
        <position position="65"/>
    </location>
    <ligand>
        <name>GTP</name>
        <dbReference type="ChEBI" id="CHEBI:37565"/>
    </ligand>
</feature>
<comment type="subcellular location">
    <subcellularLocation>
        <location evidence="8">Cytoplasm</location>
    </subcellularLocation>
</comment>
<dbReference type="AlphaFoldDB" id="A0A2N5GJU9"/>
<proteinExistence type="inferred from homology"/>
<dbReference type="Gene3D" id="3.90.550.10">
    <property type="entry name" value="Spore Coat Polysaccharide Biosynthesis Protein SpsA, Chain A"/>
    <property type="match status" value="1"/>
</dbReference>
<dbReference type="GO" id="GO:0005737">
    <property type="term" value="C:cytoplasm"/>
    <property type="evidence" value="ECO:0007669"/>
    <property type="project" value="UniProtKB-SubCell"/>
</dbReference>
<dbReference type="OrthoDB" id="9788394at2"/>